<organism evidence="1 2">
    <name type="scientific">Mycena rosella</name>
    <name type="common">Pink bonnet</name>
    <name type="synonym">Agaricus rosellus</name>
    <dbReference type="NCBI Taxonomy" id="1033263"/>
    <lineage>
        <taxon>Eukaryota</taxon>
        <taxon>Fungi</taxon>
        <taxon>Dikarya</taxon>
        <taxon>Basidiomycota</taxon>
        <taxon>Agaricomycotina</taxon>
        <taxon>Agaricomycetes</taxon>
        <taxon>Agaricomycetidae</taxon>
        <taxon>Agaricales</taxon>
        <taxon>Marasmiineae</taxon>
        <taxon>Mycenaceae</taxon>
        <taxon>Mycena</taxon>
    </lineage>
</organism>
<gene>
    <name evidence="1" type="ORF">B0H17DRAFT_1066176</name>
</gene>
<evidence type="ECO:0008006" key="3">
    <source>
        <dbReference type="Google" id="ProtNLM"/>
    </source>
</evidence>
<sequence>MSSPFIPKLGTNYCPRDEEVAEIQALIAEPTLRLQHLDAEIADLQMALDKLIEQRTELSDYVDAHRDLISPARRLPLDIIQEIFIACLPTHRNCVMSAAEAPVLLGRICSSWRDITLSTPRLWASLHIVEPLHHEGWSPTASADKLVQRLETTRTWLGRSGHCPLSISLQSMAYPTDTLGPPNRLIQAVVPFASRWKHISFTMLPSVLEAVSHLTEEDVPILKSVSISATHLSPWDSVRWDLLQFLRGVEIDSFSISASSLTPLELPLRWDRLTDISMVGAWGSSSLTGESSLQVFSRCSQLRSCRLRVRDGLDTNSAVEEPIIELPFLHTLDLECPTPSSTVTISRTFRYYPPPPGALDNVNSDTVSDAPLLSAVAPRLESLDVNMGLFSKASFLGFLRGLPPTVCELRISHFRRRYGIFDDQILESLIPSSDFSAFCCPGLQVLEINDRRCCSFSDETLLRFIKSRTRVLKRVVIRFSRDMQLDIRPELQSFVQSGLHLDLRYPPPAVFQSSPWEGLPDAANFSQTLFAPATFNDDW</sequence>
<name>A0AAD7DEV7_MYCRO</name>
<dbReference type="Gene3D" id="3.80.10.10">
    <property type="entry name" value="Ribonuclease Inhibitor"/>
    <property type="match status" value="1"/>
</dbReference>
<dbReference type="AlphaFoldDB" id="A0AAD7DEV7"/>
<accession>A0AAD7DEV7</accession>
<dbReference type="InterPro" id="IPR032675">
    <property type="entry name" value="LRR_dom_sf"/>
</dbReference>
<dbReference type="EMBL" id="JARKIE010000071">
    <property type="protein sequence ID" value="KAJ7689566.1"/>
    <property type="molecule type" value="Genomic_DNA"/>
</dbReference>
<keyword evidence="2" id="KW-1185">Reference proteome</keyword>
<comment type="caution">
    <text evidence="1">The sequence shown here is derived from an EMBL/GenBank/DDBJ whole genome shotgun (WGS) entry which is preliminary data.</text>
</comment>
<protein>
    <recommendedName>
        <fullName evidence="3">F-box domain-containing protein</fullName>
    </recommendedName>
</protein>
<reference evidence="1" key="1">
    <citation type="submission" date="2023-03" db="EMBL/GenBank/DDBJ databases">
        <title>Massive genome expansion in bonnet fungi (Mycena s.s.) driven by repeated elements and novel gene families across ecological guilds.</title>
        <authorList>
            <consortium name="Lawrence Berkeley National Laboratory"/>
            <person name="Harder C.B."/>
            <person name="Miyauchi S."/>
            <person name="Viragh M."/>
            <person name="Kuo A."/>
            <person name="Thoen E."/>
            <person name="Andreopoulos B."/>
            <person name="Lu D."/>
            <person name="Skrede I."/>
            <person name="Drula E."/>
            <person name="Henrissat B."/>
            <person name="Morin E."/>
            <person name="Kohler A."/>
            <person name="Barry K."/>
            <person name="LaButti K."/>
            <person name="Morin E."/>
            <person name="Salamov A."/>
            <person name="Lipzen A."/>
            <person name="Mereny Z."/>
            <person name="Hegedus B."/>
            <person name="Baldrian P."/>
            <person name="Stursova M."/>
            <person name="Weitz H."/>
            <person name="Taylor A."/>
            <person name="Grigoriev I.V."/>
            <person name="Nagy L.G."/>
            <person name="Martin F."/>
            <person name="Kauserud H."/>
        </authorList>
    </citation>
    <scope>NUCLEOTIDE SEQUENCE</scope>
    <source>
        <strain evidence="1">CBHHK067</strain>
    </source>
</reference>
<proteinExistence type="predicted"/>
<evidence type="ECO:0000313" key="1">
    <source>
        <dbReference type="EMBL" id="KAJ7689566.1"/>
    </source>
</evidence>
<evidence type="ECO:0000313" key="2">
    <source>
        <dbReference type="Proteomes" id="UP001221757"/>
    </source>
</evidence>
<dbReference type="Proteomes" id="UP001221757">
    <property type="component" value="Unassembled WGS sequence"/>
</dbReference>